<reference evidence="2" key="1">
    <citation type="submission" date="2018-11" db="EMBL/GenBank/DDBJ databases">
        <authorList>
            <person name="Grassa J C."/>
        </authorList>
    </citation>
    <scope>NUCLEOTIDE SEQUENCE [LARGE SCALE GENOMIC DNA]</scope>
</reference>
<dbReference type="GO" id="GO:0071763">
    <property type="term" value="P:nuclear membrane organization"/>
    <property type="evidence" value="ECO:0007669"/>
    <property type="project" value="TreeGrafter"/>
</dbReference>
<dbReference type="OMA" id="KPSACWP"/>
<feature type="region of interest" description="Disordered" evidence="1">
    <location>
        <begin position="332"/>
        <end position="484"/>
    </location>
</feature>
<feature type="compositionally biased region" description="Polar residues" evidence="1">
    <location>
        <begin position="417"/>
        <end position="447"/>
    </location>
</feature>
<dbReference type="EnsemblPlants" id="evm.model.08.1707">
    <property type="protein sequence ID" value="cds.evm.model.08.1707"/>
    <property type="gene ID" value="evm.TU.08.1707"/>
</dbReference>
<reference evidence="2" key="2">
    <citation type="submission" date="2021-03" db="UniProtKB">
        <authorList>
            <consortium name="EnsemblPlants"/>
        </authorList>
    </citation>
    <scope>IDENTIFICATION</scope>
</reference>
<dbReference type="Gramene" id="evm.model.08.1707">
    <property type="protein sequence ID" value="cds.evm.model.08.1707"/>
    <property type="gene ID" value="evm.TU.08.1707"/>
</dbReference>
<evidence type="ECO:0000313" key="3">
    <source>
        <dbReference type="Proteomes" id="UP000596661"/>
    </source>
</evidence>
<proteinExistence type="predicted"/>
<feature type="compositionally biased region" description="Polar residues" evidence="1">
    <location>
        <begin position="378"/>
        <end position="399"/>
    </location>
</feature>
<protein>
    <recommendedName>
        <fullName evidence="4">Nuclear pore complex protein NUP1</fullName>
    </recommendedName>
</protein>
<name>A0A803Q9J2_CANSA</name>
<dbReference type="EMBL" id="UZAU01000716">
    <property type="status" value="NOT_ANNOTATED_CDS"/>
    <property type="molecule type" value="Genomic_DNA"/>
</dbReference>
<feature type="region of interest" description="Disordered" evidence="1">
    <location>
        <begin position="218"/>
        <end position="248"/>
    </location>
</feature>
<evidence type="ECO:0000313" key="2">
    <source>
        <dbReference type="EnsemblPlants" id="cds.evm.model.08.1707"/>
    </source>
</evidence>
<dbReference type="Proteomes" id="UP000596661">
    <property type="component" value="Chromosome 8"/>
</dbReference>
<sequence length="792" mass="85979">MGPKESVETNLPEMDMEALKTKRRKLLEPLVTAVNSPKHGELETSASHGRGLASAPTAVVFFKAIIVEKRLKSRIQFSDGMENNVDDGKNVLHSPLGVGIAEPKQMVLQLEENPAAQEKNQEAETVVQDEANGNEQNDTVNHELSGTTGVVGPGTAADVSENISDLVLPNKDKGGNLPNESGLSEIEKLLKGKNFSRDEVNHLMLIINSRAAEVPDVHKGKEYQRTPSRGAAASHEIISTSDRNQRDLQGSLWKTSTPLPKSAMPDDVCASPIDIAKAYMGSRTLETGHSIKGMISKEERNSLYSADFVSKPFMSSPSSKPCRPGAMLQDEQDHLTPQSQSGRYGLHNIPRTPYSRTIFSKSKSKLMPSLGDSDKGTRPSTSLQTSQTPVYGQVKSSSDALEDNHGSTGPIRRSRNRFGTQTPGTQNRFGRQTPGTQHRRATQTPGTQHRLATHSPGTQSPFRGSGFIEPSSVGPSRVENSSTSQGFLPAFIRSVEPREISGSQFHSANRKNHSYDVGVPTVHPHSSQIARTILDHIDRNPPTPKDKSQELRLAFEWKKPDSSSTPSIDPNQHKSKNSLLNLTALESQKIVNQDDQNKPAQDTSDKSNSRFMFPHQESTVKSVDTISNPRSNVFLSNGVDGVSQMKNSHEEVTKITSSQVVTLQKKPAASGTNKPLLSNISVDKPNSIWKFSSDQSSGFTFPVSTASGVSSEPPTPSIMPSFSANTQLQLKDGHAIPSYTFGSSSTTPSLVFSFPSTSSSAIQNDTSDIKFSFGSDNPRLSFGSVKKDAICY</sequence>
<dbReference type="AlphaFoldDB" id="A0A803Q9J2"/>
<keyword evidence="3" id="KW-1185">Reference proteome</keyword>
<dbReference type="PANTHER" id="PTHR33416:SF18">
    <property type="entry name" value="NUCLEOPORIN-LIKE PROTEIN"/>
    <property type="match status" value="1"/>
</dbReference>
<feature type="compositionally biased region" description="Polar residues" evidence="1">
    <location>
        <begin position="589"/>
        <end position="602"/>
    </location>
</feature>
<evidence type="ECO:0008006" key="4">
    <source>
        <dbReference type="Google" id="ProtNLM"/>
    </source>
</evidence>
<dbReference type="PANTHER" id="PTHR33416">
    <property type="entry name" value="NUCLEAR PORE COMPLEX PROTEIN NUP1"/>
    <property type="match status" value="1"/>
</dbReference>
<feature type="region of interest" description="Disordered" evidence="1">
    <location>
        <begin position="589"/>
        <end position="611"/>
    </location>
</feature>
<evidence type="ECO:0000256" key="1">
    <source>
        <dbReference type="SAM" id="MobiDB-lite"/>
    </source>
</evidence>
<accession>A0A803Q9J2</accession>
<organism evidence="2 3">
    <name type="scientific">Cannabis sativa</name>
    <name type="common">Hemp</name>
    <name type="synonym">Marijuana</name>
    <dbReference type="NCBI Taxonomy" id="3483"/>
    <lineage>
        <taxon>Eukaryota</taxon>
        <taxon>Viridiplantae</taxon>
        <taxon>Streptophyta</taxon>
        <taxon>Embryophyta</taxon>
        <taxon>Tracheophyta</taxon>
        <taxon>Spermatophyta</taxon>
        <taxon>Magnoliopsida</taxon>
        <taxon>eudicotyledons</taxon>
        <taxon>Gunneridae</taxon>
        <taxon>Pentapetalae</taxon>
        <taxon>rosids</taxon>
        <taxon>fabids</taxon>
        <taxon>Rosales</taxon>
        <taxon>Cannabaceae</taxon>
        <taxon>Cannabis</taxon>
    </lineage>
</organism>
<dbReference type="GO" id="GO:0005635">
    <property type="term" value="C:nuclear envelope"/>
    <property type="evidence" value="ECO:0007669"/>
    <property type="project" value="TreeGrafter"/>
</dbReference>